<dbReference type="InterPro" id="IPR008920">
    <property type="entry name" value="TF_FadR/GntR_C"/>
</dbReference>
<protein>
    <submittedName>
        <fullName evidence="6">GntR family transcriptional regulator</fullName>
    </submittedName>
</protein>
<dbReference type="SUPFAM" id="SSF48008">
    <property type="entry name" value="GntR ligand-binding domain-like"/>
    <property type="match status" value="1"/>
</dbReference>
<dbReference type="PROSITE" id="PS50949">
    <property type="entry name" value="HTH_GNTR"/>
    <property type="match status" value="1"/>
</dbReference>
<feature type="region of interest" description="Disordered" evidence="4">
    <location>
        <begin position="217"/>
        <end position="240"/>
    </location>
</feature>
<dbReference type="RefSeq" id="WP_324716863.1">
    <property type="nucleotide sequence ID" value="NZ_CP141615.1"/>
</dbReference>
<evidence type="ECO:0000256" key="2">
    <source>
        <dbReference type="ARBA" id="ARBA00023125"/>
    </source>
</evidence>
<name>A0ABZ1BZR2_9FIRM</name>
<reference evidence="6 7" key="1">
    <citation type="journal article" date="2024" name="Front. Microbiol.">
        <title>Novel thermophilic genera Geochorda gen. nov. and Carboxydochorda gen. nov. from the deep terrestrial subsurface reveal the ecophysiological diversity in the class Limnochordia.</title>
        <authorList>
            <person name="Karnachuk O.V."/>
            <person name="Lukina A.P."/>
            <person name="Avakyan M.R."/>
            <person name="Kadnikov V.V."/>
            <person name="Begmatov S."/>
            <person name="Beletsky A.V."/>
            <person name="Vlasova K.G."/>
            <person name="Novikov A.A."/>
            <person name="Shcherbakova V.A."/>
            <person name="Mardanov A.V."/>
            <person name="Ravin N.V."/>
        </authorList>
    </citation>
    <scope>NUCLEOTIDE SEQUENCE [LARGE SCALE GENOMIC DNA]</scope>
    <source>
        <strain evidence="6 7">L945</strain>
    </source>
</reference>
<dbReference type="SUPFAM" id="SSF46785">
    <property type="entry name" value="Winged helix' DNA-binding domain"/>
    <property type="match status" value="1"/>
</dbReference>
<keyword evidence="2" id="KW-0238">DNA-binding</keyword>
<dbReference type="InterPro" id="IPR036388">
    <property type="entry name" value="WH-like_DNA-bd_sf"/>
</dbReference>
<feature type="compositionally biased region" description="Basic and acidic residues" evidence="4">
    <location>
        <begin position="219"/>
        <end position="233"/>
    </location>
</feature>
<dbReference type="PANTHER" id="PTHR43537:SF24">
    <property type="entry name" value="GLUCONATE OPERON TRANSCRIPTIONAL REPRESSOR"/>
    <property type="match status" value="1"/>
</dbReference>
<dbReference type="Pfam" id="PF07729">
    <property type="entry name" value="FCD"/>
    <property type="match status" value="1"/>
</dbReference>
<dbReference type="Gene3D" id="1.10.10.10">
    <property type="entry name" value="Winged helix-like DNA-binding domain superfamily/Winged helix DNA-binding domain"/>
    <property type="match status" value="1"/>
</dbReference>
<evidence type="ECO:0000259" key="5">
    <source>
        <dbReference type="PROSITE" id="PS50949"/>
    </source>
</evidence>
<evidence type="ECO:0000256" key="3">
    <source>
        <dbReference type="ARBA" id="ARBA00023163"/>
    </source>
</evidence>
<dbReference type="Gene3D" id="1.20.120.530">
    <property type="entry name" value="GntR ligand-binding domain-like"/>
    <property type="match status" value="1"/>
</dbReference>
<dbReference type="SMART" id="SM00895">
    <property type="entry name" value="FCD"/>
    <property type="match status" value="1"/>
</dbReference>
<evidence type="ECO:0000256" key="4">
    <source>
        <dbReference type="SAM" id="MobiDB-lite"/>
    </source>
</evidence>
<evidence type="ECO:0000313" key="6">
    <source>
        <dbReference type="EMBL" id="WRP17593.1"/>
    </source>
</evidence>
<organism evidence="6 7">
    <name type="scientific">Carboxydichorda subterranea</name>
    <dbReference type="NCBI Taxonomy" id="3109565"/>
    <lineage>
        <taxon>Bacteria</taxon>
        <taxon>Bacillati</taxon>
        <taxon>Bacillota</taxon>
        <taxon>Limnochordia</taxon>
        <taxon>Limnochordales</taxon>
        <taxon>Geochordaceae</taxon>
        <taxon>Carboxydichorda</taxon>
    </lineage>
</organism>
<dbReference type="InterPro" id="IPR000524">
    <property type="entry name" value="Tscrpt_reg_HTH_GntR"/>
</dbReference>
<dbReference type="InterPro" id="IPR011711">
    <property type="entry name" value="GntR_C"/>
</dbReference>
<dbReference type="Proteomes" id="UP001332192">
    <property type="component" value="Chromosome"/>
</dbReference>
<keyword evidence="7" id="KW-1185">Reference proteome</keyword>
<keyword evidence="3" id="KW-0804">Transcription</keyword>
<evidence type="ECO:0000313" key="7">
    <source>
        <dbReference type="Proteomes" id="UP001332192"/>
    </source>
</evidence>
<dbReference type="PANTHER" id="PTHR43537">
    <property type="entry name" value="TRANSCRIPTIONAL REGULATOR, GNTR FAMILY"/>
    <property type="match status" value="1"/>
</dbReference>
<evidence type="ECO:0000256" key="1">
    <source>
        <dbReference type="ARBA" id="ARBA00023015"/>
    </source>
</evidence>
<proteinExistence type="predicted"/>
<dbReference type="InterPro" id="IPR036390">
    <property type="entry name" value="WH_DNA-bd_sf"/>
</dbReference>
<feature type="domain" description="HTH gntR-type" evidence="5">
    <location>
        <begin position="7"/>
        <end position="74"/>
    </location>
</feature>
<sequence>MKHVVNKSLVSQIHDVLREDIVDLRLAPGARIAVDAMARRFGVSRTPVRDALNWLVEEGLVQLSPRVGYFVVQLTPQDVEEIADVRKMIELYALDRAFGRFEPGELEAMEQELEQTLALPDRRRQETFDRIDRRFHMRLIARSGNRRLQELAERIYVFVDIMRHLNVRPVEALHEHLAIVRAMRAGDREQATRLLAKHIDNVKAVILQDARARIASTDGTRRDDRDDRVEWQGRRRRAPS</sequence>
<dbReference type="EMBL" id="CP141615">
    <property type="protein sequence ID" value="WRP17593.1"/>
    <property type="molecule type" value="Genomic_DNA"/>
</dbReference>
<dbReference type="Pfam" id="PF00392">
    <property type="entry name" value="GntR"/>
    <property type="match status" value="1"/>
</dbReference>
<gene>
    <name evidence="6" type="ORF">U7230_00820</name>
</gene>
<accession>A0ABZ1BZR2</accession>
<dbReference type="SMART" id="SM00345">
    <property type="entry name" value="HTH_GNTR"/>
    <property type="match status" value="1"/>
</dbReference>
<keyword evidence="1" id="KW-0805">Transcription regulation</keyword>
<dbReference type="CDD" id="cd07377">
    <property type="entry name" value="WHTH_GntR"/>
    <property type="match status" value="1"/>
</dbReference>